<reference evidence="2" key="2">
    <citation type="journal article" date="2015" name="Data Brief">
        <title>Shoot transcriptome of the giant reed, Arundo donax.</title>
        <authorList>
            <person name="Barrero R.A."/>
            <person name="Guerrero F.D."/>
            <person name="Moolhuijzen P."/>
            <person name="Goolsby J.A."/>
            <person name="Tidwell J."/>
            <person name="Bellgard S.E."/>
            <person name="Bellgard M.I."/>
        </authorList>
    </citation>
    <scope>NUCLEOTIDE SEQUENCE</scope>
    <source>
        <tissue evidence="2">Shoot tissue taken approximately 20 cm above the soil surface</tissue>
    </source>
</reference>
<dbReference type="EMBL" id="GBRH01159857">
    <property type="protein sequence ID" value="JAE38039.1"/>
    <property type="molecule type" value="Transcribed_RNA"/>
</dbReference>
<feature type="region of interest" description="Disordered" evidence="1">
    <location>
        <begin position="1"/>
        <end position="66"/>
    </location>
</feature>
<reference evidence="2" key="1">
    <citation type="submission" date="2014-09" db="EMBL/GenBank/DDBJ databases">
        <authorList>
            <person name="Magalhaes I.L.F."/>
            <person name="Oliveira U."/>
            <person name="Santos F.R."/>
            <person name="Vidigal T.H.D.A."/>
            <person name="Brescovit A.D."/>
            <person name="Santos A.J."/>
        </authorList>
    </citation>
    <scope>NUCLEOTIDE SEQUENCE</scope>
    <source>
        <tissue evidence="2">Shoot tissue taken approximately 20 cm above the soil surface</tissue>
    </source>
</reference>
<proteinExistence type="predicted"/>
<accession>A0A0A9HQD1</accession>
<dbReference type="AlphaFoldDB" id="A0A0A9HQD1"/>
<organism evidence="2">
    <name type="scientific">Arundo donax</name>
    <name type="common">Giant reed</name>
    <name type="synonym">Donax arundinaceus</name>
    <dbReference type="NCBI Taxonomy" id="35708"/>
    <lineage>
        <taxon>Eukaryota</taxon>
        <taxon>Viridiplantae</taxon>
        <taxon>Streptophyta</taxon>
        <taxon>Embryophyta</taxon>
        <taxon>Tracheophyta</taxon>
        <taxon>Spermatophyta</taxon>
        <taxon>Magnoliopsida</taxon>
        <taxon>Liliopsida</taxon>
        <taxon>Poales</taxon>
        <taxon>Poaceae</taxon>
        <taxon>PACMAD clade</taxon>
        <taxon>Arundinoideae</taxon>
        <taxon>Arundineae</taxon>
        <taxon>Arundo</taxon>
    </lineage>
</organism>
<feature type="compositionally biased region" description="Basic and acidic residues" evidence="1">
    <location>
        <begin position="32"/>
        <end position="58"/>
    </location>
</feature>
<evidence type="ECO:0000256" key="1">
    <source>
        <dbReference type="SAM" id="MobiDB-lite"/>
    </source>
</evidence>
<protein>
    <submittedName>
        <fullName evidence="2">Uncharacterized protein</fullName>
    </submittedName>
</protein>
<name>A0A0A9HQD1_ARUDO</name>
<evidence type="ECO:0000313" key="2">
    <source>
        <dbReference type="EMBL" id="JAE38039.1"/>
    </source>
</evidence>
<feature type="compositionally biased region" description="Polar residues" evidence="1">
    <location>
        <begin position="10"/>
        <end position="28"/>
    </location>
</feature>
<sequence length="66" mass="7140">MAPPLVLTLSGDSSSNAISDAQPKQQSAEQEECGKRGEDFKEGRGERREDEREEKEGEGGFGKGRG</sequence>